<feature type="transmembrane region" description="Helical" evidence="5">
    <location>
        <begin position="446"/>
        <end position="469"/>
    </location>
</feature>
<proteinExistence type="inferred from homology"/>
<dbReference type="Pfam" id="PF00528">
    <property type="entry name" value="BPD_transp_1"/>
    <property type="match status" value="2"/>
</dbReference>
<feature type="transmembrane region" description="Helical" evidence="5">
    <location>
        <begin position="292"/>
        <end position="314"/>
    </location>
</feature>
<comment type="subcellular location">
    <subcellularLocation>
        <location evidence="5">Cell membrane</location>
        <topology evidence="5">Multi-pass membrane protein</topology>
    </subcellularLocation>
    <subcellularLocation>
        <location evidence="1">Membrane</location>
        <topology evidence="1">Multi-pass membrane protein</topology>
    </subcellularLocation>
</comment>
<evidence type="ECO:0000313" key="8">
    <source>
        <dbReference type="Proteomes" id="UP001239167"/>
    </source>
</evidence>
<feature type="transmembrane region" description="Helical" evidence="5">
    <location>
        <begin position="65"/>
        <end position="87"/>
    </location>
</feature>
<dbReference type="Gene3D" id="1.10.3720.10">
    <property type="entry name" value="MetI-like"/>
    <property type="match status" value="2"/>
</dbReference>
<dbReference type="InterPro" id="IPR035906">
    <property type="entry name" value="MetI-like_sf"/>
</dbReference>
<organism evidence="7 8">
    <name type="scientific">Pectinatus haikarae</name>
    <dbReference type="NCBI Taxonomy" id="349096"/>
    <lineage>
        <taxon>Bacteria</taxon>
        <taxon>Bacillati</taxon>
        <taxon>Bacillota</taxon>
        <taxon>Negativicutes</taxon>
        <taxon>Selenomonadales</taxon>
        <taxon>Selenomonadaceae</taxon>
        <taxon>Pectinatus</taxon>
    </lineage>
</organism>
<evidence type="ECO:0000256" key="1">
    <source>
        <dbReference type="ARBA" id="ARBA00004141"/>
    </source>
</evidence>
<evidence type="ECO:0000259" key="6">
    <source>
        <dbReference type="PROSITE" id="PS50928"/>
    </source>
</evidence>
<dbReference type="PANTHER" id="PTHR42744:SF1">
    <property type="entry name" value="BINDING-PROTEIN-DEPENDENT TRANSPORT SYSTEMS INNER MEMBRANE COMPONENT"/>
    <property type="match status" value="1"/>
</dbReference>
<evidence type="ECO:0000313" key="7">
    <source>
        <dbReference type="EMBL" id="MDQ0202783.1"/>
    </source>
</evidence>
<feature type="domain" description="ABC transmembrane type-1" evidence="6">
    <location>
        <begin position="379"/>
        <end position="566"/>
    </location>
</feature>
<keyword evidence="8" id="KW-1185">Reference proteome</keyword>
<comment type="similarity">
    <text evidence="5">Belongs to the binding-protein-dependent transport system permease family.</text>
</comment>
<dbReference type="Proteomes" id="UP001239167">
    <property type="component" value="Unassembled WGS sequence"/>
</dbReference>
<protein>
    <submittedName>
        <fullName evidence="7">NitT/TauT family transport system permease protein</fullName>
    </submittedName>
</protein>
<keyword evidence="3 5" id="KW-1133">Transmembrane helix</keyword>
<comment type="caution">
    <text evidence="7">The sequence shown here is derived from an EMBL/GenBank/DDBJ whole genome shotgun (WGS) entry which is preliminary data.</text>
</comment>
<keyword evidence="4 5" id="KW-0472">Membrane</keyword>
<dbReference type="EMBL" id="JAUSUE010000002">
    <property type="protein sequence ID" value="MDQ0202783.1"/>
    <property type="molecule type" value="Genomic_DNA"/>
</dbReference>
<name>A0ABT9Y572_9FIRM</name>
<dbReference type="PANTHER" id="PTHR42744">
    <property type="entry name" value="BINDING-PROTEIN-DEPENDENT TRANSPORT SYSTEMS INNER MEMBRANE COMPONENT"/>
    <property type="match status" value="1"/>
</dbReference>
<feature type="transmembrane region" description="Helical" evidence="5">
    <location>
        <begin position="135"/>
        <end position="155"/>
    </location>
</feature>
<feature type="transmembrane region" description="Helical" evidence="5">
    <location>
        <begin position="547"/>
        <end position="566"/>
    </location>
</feature>
<evidence type="ECO:0000256" key="3">
    <source>
        <dbReference type="ARBA" id="ARBA00022989"/>
    </source>
</evidence>
<feature type="transmembrane region" description="Helical" evidence="5">
    <location>
        <begin position="99"/>
        <end position="123"/>
    </location>
</feature>
<keyword evidence="5" id="KW-0813">Transport</keyword>
<feature type="transmembrane region" description="Helical" evidence="5">
    <location>
        <begin position="414"/>
        <end position="434"/>
    </location>
</feature>
<keyword evidence="2 5" id="KW-0812">Transmembrane</keyword>
<dbReference type="PROSITE" id="PS50928">
    <property type="entry name" value="ABC_TM1"/>
    <property type="match status" value="2"/>
</dbReference>
<gene>
    <name evidence="7" type="ORF">J2S01_000476</name>
</gene>
<evidence type="ECO:0000256" key="2">
    <source>
        <dbReference type="ARBA" id="ARBA00022692"/>
    </source>
</evidence>
<feature type="domain" description="ABC transmembrane type-1" evidence="6">
    <location>
        <begin position="61"/>
        <end position="255"/>
    </location>
</feature>
<feature type="transmembrane region" description="Helical" evidence="5">
    <location>
        <begin position="371"/>
        <end position="394"/>
    </location>
</feature>
<accession>A0ABT9Y572</accession>
<feature type="transmembrane region" description="Helical" evidence="5">
    <location>
        <begin position="329"/>
        <end position="350"/>
    </location>
</feature>
<dbReference type="CDD" id="cd06261">
    <property type="entry name" value="TM_PBP2"/>
    <property type="match status" value="2"/>
</dbReference>
<sequence length="580" mass="65552">MEIFTKSLTKRRFSFTDIIIIAVIFIILYIILKLSSGMNIPFVQGDHLNIDLSPLMLPYYAGRSLLRMFIAFFFSLLFTFIYGYIAAKVKTAGSVMVPVLDILQSIPVLGFLSATIIAFMAAFPNSLMGVECASIFAIFTGQAWNMTFSFYHSLMTIPKDLEEAGQMLHFNPWRRFISLELPISAIGLIWNGMMSFGGGWFFLAASEAISVLGEDIHLPGIGSYLAVAVESGNVQAMLYAMLVMLVMILLVDQLFWRPLIVWGQRFKLEFSEAKEQPDSFVYNVLYRSFIMYWLYSHIFAPIGIFFNRCILWFFDRLEKAPHTYVSINAGYFVQRGCKVFIALFLLYELYAPAKEAVFMLYDIGFNDLYQAFIMGLYTGGRVLAALFLGALWTIPVGVKIGLNPRLSAKMQPLVQIAASFPANMLFPFFTILFVEYHVNFEYGSILLMMMGTQWYILFNVIAGAMSIPNDLIEATEIFELSGWKKWKSLILPSIFPHLVTGFITASGGAWNASIISELVSWKKYTLTASGIGAYISTATSAGDWNGILVGIAVMCILVVLINRFIWHRLYYMAQTKYHVD</sequence>
<feature type="transmembrane region" description="Helical" evidence="5">
    <location>
        <begin position="236"/>
        <end position="256"/>
    </location>
</feature>
<evidence type="ECO:0000256" key="4">
    <source>
        <dbReference type="ARBA" id="ARBA00023136"/>
    </source>
</evidence>
<dbReference type="InterPro" id="IPR000515">
    <property type="entry name" value="MetI-like"/>
</dbReference>
<dbReference type="RefSeq" id="WP_196604933.1">
    <property type="nucleotide sequence ID" value="NZ_CP116940.1"/>
</dbReference>
<reference evidence="7 8" key="1">
    <citation type="submission" date="2023-07" db="EMBL/GenBank/DDBJ databases">
        <title>Genomic Encyclopedia of Type Strains, Phase IV (KMG-IV): sequencing the most valuable type-strain genomes for metagenomic binning, comparative biology and taxonomic classification.</title>
        <authorList>
            <person name="Goeker M."/>
        </authorList>
    </citation>
    <scope>NUCLEOTIDE SEQUENCE [LARGE SCALE GENOMIC DNA]</scope>
    <source>
        <strain evidence="7 8">DSM 16980</strain>
    </source>
</reference>
<evidence type="ECO:0000256" key="5">
    <source>
        <dbReference type="RuleBase" id="RU363032"/>
    </source>
</evidence>
<feature type="transmembrane region" description="Helical" evidence="5">
    <location>
        <begin position="176"/>
        <end position="203"/>
    </location>
</feature>
<feature type="transmembrane region" description="Helical" evidence="5">
    <location>
        <begin position="12"/>
        <end position="32"/>
    </location>
</feature>
<dbReference type="SUPFAM" id="SSF161098">
    <property type="entry name" value="MetI-like"/>
    <property type="match status" value="2"/>
</dbReference>